<dbReference type="Pfam" id="PF00126">
    <property type="entry name" value="HTH_1"/>
    <property type="match status" value="1"/>
</dbReference>
<dbReference type="SUPFAM" id="SSF46785">
    <property type="entry name" value="Winged helix' DNA-binding domain"/>
    <property type="match status" value="1"/>
</dbReference>
<evidence type="ECO:0000313" key="7">
    <source>
        <dbReference type="EMBL" id="PFR99718.1"/>
    </source>
</evidence>
<dbReference type="Pfam" id="PF03466">
    <property type="entry name" value="LysR_substrate"/>
    <property type="match status" value="1"/>
</dbReference>
<comment type="similarity">
    <text evidence="1">Belongs to the LysR transcriptional regulatory family.</text>
</comment>
<evidence type="ECO:0000256" key="1">
    <source>
        <dbReference type="ARBA" id="ARBA00009437"/>
    </source>
</evidence>
<feature type="domain" description="HTH lysR-type" evidence="6">
    <location>
        <begin position="1"/>
        <end position="59"/>
    </location>
</feature>
<dbReference type="CDD" id="cd05466">
    <property type="entry name" value="PBP2_LTTR_substrate"/>
    <property type="match status" value="1"/>
</dbReference>
<keyword evidence="3" id="KW-0805">Transcription regulation</keyword>
<organism evidence="7 8">
    <name type="scientific">Bacillus cereus</name>
    <dbReference type="NCBI Taxonomy" id="1396"/>
    <lineage>
        <taxon>Bacteria</taxon>
        <taxon>Bacillati</taxon>
        <taxon>Bacillota</taxon>
        <taxon>Bacilli</taxon>
        <taxon>Bacillales</taxon>
        <taxon>Bacillaceae</taxon>
        <taxon>Bacillus</taxon>
        <taxon>Bacillus cereus group</taxon>
    </lineage>
</organism>
<dbReference type="InterPro" id="IPR005119">
    <property type="entry name" value="LysR_subst-bd"/>
</dbReference>
<evidence type="ECO:0000256" key="4">
    <source>
        <dbReference type="ARBA" id="ARBA00023125"/>
    </source>
</evidence>
<evidence type="ECO:0000256" key="3">
    <source>
        <dbReference type="ARBA" id="ARBA00023015"/>
    </source>
</evidence>
<keyword evidence="5" id="KW-0804">Transcription</keyword>
<dbReference type="PANTHER" id="PTHR30419:SF24">
    <property type="entry name" value="HTH-TYPE TRANSCRIPTIONAL REGULATOR CZCR"/>
    <property type="match status" value="1"/>
</dbReference>
<name>A0AA44Q952_BACCE</name>
<dbReference type="EMBL" id="NVBO01000123">
    <property type="protein sequence ID" value="PFR99718.1"/>
    <property type="molecule type" value="Genomic_DNA"/>
</dbReference>
<dbReference type="GO" id="GO:0003677">
    <property type="term" value="F:DNA binding"/>
    <property type="evidence" value="ECO:0007669"/>
    <property type="project" value="UniProtKB-KW"/>
</dbReference>
<keyword evidence="4" id="KW-0238">DNA-binding</keyword>
<dbReference type="InterPro" id="IPR050950">
    <property type="entry name" value="HTH-type_LysR_regulators"/>
</dbReference>
<dbReference type="GO" id="GO:0003700">
    <property type="term" value="F:DNA-binding transcription factor activity"/>
    <property type="evidence" value="ECO:0007669"/>
    <property type="project" value="InterPro"/>
</dbReference>
<evidence type="ECO:0000259" key="6">
    <source>
        <dbReference type="PROSITE" id="PS50931"/>
    </source>
</evidence>
<dbReference type="InterPro" id="IPR036390">
    <property type="entry name" value="WH_DNA-bd_sf"/>
</dbReference>
<dbReference type="SUPFAM" id="SSF53850">
    <property type="entry name" value="Periplasmic binding protein-like II"/>
    <property type="match status" value="1"/>
</dbReference>
<dbReference type="InterPro" id="IPR036388">
    <property type="entry name" value="WH-like_DNA-bd_sf"/>
</dbReference>
<dbReference type="PANTHER" id="PTHR30419">
    <property type="entry name" value="HTH-TYPE TRANSCRIPTIONAL REGULATOR YBHD"/>
    <property type="match status" value="1"/>
</dbReference>
<dbReference type="PROSITE" id="PS50931">
    <property type="entry name" value="HTH_LYSR"/>
    <property type="match status" value="1"/>
</dbReference>
<dbReference type="Gene3D" id="1.10.10.10">
    <property type="entry name" value="Winged helix-like DNA-binding domain superfamily/Winged helix DNA-binding domain"/>
    <property type="match status" value="1"/>
</dbReference>
<sequence length="290" mass="32514">MTITQLQVFVKVVELGSFTKAARVLNMTQPAVSHAVSSVESELGVTLIIRDKRKGLILTDVGNRILVHFREILNGVEKVEQEVAMEKGHEVGTIRIGSFPSASAYFLPKMINIFREKYPNLELVLHEGTLKEVEEWLLSRVIDVGIIILPNKEMEIVPLTKGKMVIVLRDDHPLCKKTTITIQDLENEPIIICKGGYEPPIIEMFKQASVPLRIEYVVSTVTTSLNMIQEGLGLAILAELSLSDLPPNVQTRELEPQVWREIALAVPSLKESSLAVQLLIEEFQELFVEQ</sequence>
<dbReference type="PRINTS" id="PR00039">
    <property type="entry name" value="HTHLYSR"/>
</dbReference>
<dbReference type="AlphaFoldDB" id="A0AA44Q952"/>
<evidence type="ECO:0000313" key="8">
    <source>
        <dbReference type="Proteomes" id="UP000226357"/>
    </source>
</evidence>
<proteinExistence type="inferred from homology"/>
<accession>A0AA44Q952</accession>
<reference evidence="7 8" key="1">
    <citation type="submission" date="2017-09" db="EMBL/GenBank/DDBJ databases">
        <title>Large-scale bioinformatics analysis of Bacillus genomes uncovers conserved roles of natural products in bacterial physiology.</title>
        <authorList>
            <consortium name="Agbiome Team Llc"/>
            <person name="Bleich R.M."/>
            <person name="Grubbs K.J."/>
            <person name="Santa Maria K.C."/>
            <person name="Allen S.E."/>
            <person name="Farag S."/>
            <person name="Shank E.A."/>
            <person name="Bowers A."/>
        </authorList>
    </citation>
    <scope>NUCLEOTIDE SEQUENCE [LARGE SCALE GENOMIC DNA]</scope>
    <source>
        <strain evidence="7 8">AFS067272</strain>
    </source>
</reference>
<comment type="caution">
    <text evidence="7">The sequence shown here is derived from an EMBL/GenBank/DDBJ whole genome shotgun (WGS) entry which is preliminary data.</text>
</comment>
<gene>
    <name evidence="7" type="ORF">COK38_15165</name>
</gene>
<dbReference type="FunFam" id="1.10.10.10:FF:000455">
    <property type="entry name" value="LysR family transcriptional regulator"/>
    <property type="match status" value="1"/>
</dbReference>
<evidence type="ECO:0000256" key="2">
    <source>
        <dbReference type="ARBA" id="ARBA00018718"/>
    </source>
</evidence>
<dbReference type="GO" id="GO:0005829">
    <property type="term" value="C:cytosol"/>
    <property type="evidence" value="ECO:0007669"/>
    <property type="project" value="TreeGrafter"/>
</dbReference>
<evidence type="ECO:0000256" key="5">
    <source>
        <dbReference type="ARBA" id="ARBA00023163"/>
    </source>
</evidence>
<dbReference type="Proteomes" id="UP000226357">
    <property type="component" value="Unassembled WGS sequence"/>
</dbReference>
<dbReference type="InterPro" id="IPR000847">
    <property type="entry name" value="LysR_HTH_N"/>
</dbReference>
<dbReference type="RefSeq" id="WP_000156734.1">
    <property type="nucleotide sequence ID" value="NZ_NUYJ01000095.1"/>
</dbReference>
<protein>
    <recommendedName>
        <fullName evidence="2">HTH-type transcriptional regulator CzcR</fullName>
    </recommendedName>
</protein>
<dbReference type="Gene3D" id="3.40.190.290">
    <property type="match status" value="1"/>
</dbReference>